<evidence type="ECO:0000256" key="1">
    <source>
        <dbReference type="ARBA" id="ARBA00004651"/>
    </source>
</evidence>
<accession>A0ABW2FPF9</accession>
<feature type="transmembrane region" description="Helical" evidence="7">
    <location>
        <begin position="42"/>
        <end position="66"/>
    </location>
</feature>
<reference evidence="9" key="1">
    <citation type="journal article" date="2019" name="Int. J. Syst. Evol. Microbiol.">
        <title>The Global Catalogue of Microorganisms (GCM) 10K type strain sequencing project: providing services to taxonomists for standard genome sequencing and annotation.</title>
        <authorList>
            <consortium name="The Broad Institute Genomics Platform"/>
            <consortium name="The Broad Institute Genome Sequencing Center for Infectious Disease"/>
            <person name="Wu L."/>
            <person name="Ma J."/>
        </authorList>
    </citation>
    <scope>NUCLEOTIDE SEQUENCE [LARGE SCALE GENOMIC DNA]</scope>
    <source>
        <strain evidence="9">CGMCC 1.12859</strain>
    </source>
</reference>
<evidence type="ECO:0000256" key="6">
    <source>
        <dbReference type="SAM" id="MobiDB-lite"/>
    </source>
</evidence>
<protein>
    <submittedName>
        <fullName evidence="8">YihY/virulence factor BrkB family protein</fullName>
    </submittedName>
</protein>
<dbReference type="EMBL" id="JBHTAJ010000008">
    <property type="protein sequence ID" value="MFC7179154.1"/>
    <property type="molecule type" value="Genomic_DNA"/>
</dbReference>
<organism evidence="8 9">
    <name type="scientific">Kitasatospora paranensis</name>
    <dbReference type="NCBI Taxonomy" id="258053"/>
    <lineage>
        <taxon>Bacteria</taxon>
        <taxon>Bacillati</taxon>
        <taxon>Actinomycetota</taxon>
        <taxon>Actinomycetes</taxon>
        <taxon>Kitasatosporales</taxon>
        <taxon>Streptomycetaceae</taxon>
        <taxon>Kitasatospora</taxon>
    </lineage>
</organism>
<keyword evidence="9" id="KW-1185">Reference proteome</keyword>
<keyword evidence="2" id="KW-1003">Cell membrane</keyword>
<dbReference type="Proteomes" id="UP001596435">
    <property type="component" value="Unassembled WGS sequence"/>
</dbReference>
<keyword evidence="4 7" id="KW-1133">Transmembrane helix</keyword>
<evidence type="ECO:0000256" key="7">
    <source>
        <dbReference type="SAM" id="Phobius"/>
    </source>
</evidence>
<name>A0ABW2FPF9_9ACTN</name>
<dbReference type="PANTHER" id="PTHR30213:SF1">
    <property type="entry name" value="INNER MEMBRANE PROTEIN YHJD"/>
    <property type="match status" value="1"/>
</dbReference>
<dbReference type="RefSeq" id="WP_345704522.1">
    <property type="nucleotide sequence ID" value="NZ_BAABKV010000001.1"/>
</dbReference>
<dbReference type="InterPro" id="IPR017039">
    <property type="entry name" value="Virul_fac_BrkB"/>
</dbReference>
<sequence>MGKAAAINRERFVRTLTFWLRPAFALRVVNRFQRIAGFDRSMALASSMLTAIIPLAIIGGAVLARIGNPHAAADRLIDRYGLTGDGADAVRKMFSSAADTSAGVFGLVFLLISVLSFARATQRLFEQTWQLKPLSVRNTVNDLRWAGAFVVYLVTSGWLYAFVGRGRIAFGAYLLEAPLTVAFLTWGGWVLVAKRVGWRDLLPFGVIAAVLATVYSLGATLYLPRLFNSYATRYGAIGAVFAMLSALFGMALVLVGSAALGREVGDELDRIRRGQRPPDDEIRQEWHNVVSQMQERWEVARERLARHRARRKARKAEESIKAKERKERKERQQRQQRPERKQPKDPKDG</sequence>
<feature type="transmembrane region" description="Helical" evidence="7">
    <location>
        <begin position="102"/>
        <end position="122"/>
    </location>
</feature>
<keyword evidence="3 7" id="KW-0812">Transmembrane</keyword>
<evidence type="ECO:0000256" key="5">
    <source>
        <dbReference type="ARBA" id="ARBA00023136"/>
    </source>
</evidence>
<proteinExistence type="predicted"/>
<evidence type="ECO:0000313" key="8">
    <source>
        <dbReference type="EMBL" id="MFC7179154.1"/>
    </source>
</evidence>
<keyword evidence="5 7" id="KW-0472">Membrane</keyword>
<evidence type="ECO:0000256" key="3">
    <source>
        <dbReference type="ARBA" id="ARBA00022692"/>
    </source>
</evidence>
<dbReference type="Pfam" id="PF03631">
    <property type="entry name" value="Virul_fac_BrkB"/>
    <property type="match status" value="1"/>
</dbReference>
<evidence type="ECO:0000256" key="4">
    <source>
        <dbReference type="ARBA" id="ARBA00022989"/>
    </source>
</evidence>
<dbReference type="PANTHER" id="PTHR30213">
    <property type="entry name" value="INNER MEMBRANE PROTEIN YHJD"/>
    <property type="match status" value="1"/>
</dbReference>
<feature type="transmembrane region" description="Helical" evidence="7">
    <location>
        <begin position="143"/>
        <end position="162"/>
    </location>
</feature>
<evidence type="ECO:0000313" key="9">
    <source>
        <dbReference type="Proteomes" id="UP001596435"/>
    </source>
</evidence>
<feature type="transmembrane region" description="Helical" evidence="7">
    <location>
        <begin position="168"/>
        <end position="192"/>
    </location>
</feature>
<comment type="subcellular location">
    <subcellularLocation>
        <location evidence="1">Cell membrane</location>
        <topology evidence="1">Multi-pass membrane protein</topology>
    </subcellularLocation>
</comment>
<feature type="region of interest" description="Disordered" evidence="6">
    <location>
        <begin position="308"/>
        <end position="349"/>
    </location>
</feature>
<comment type="caution">
    <text evidence="8">The sequence shown here is derived from an EMBL/GenBank/DDBJ whole genome shotgun (WGS) entry which is preliminary data.</text>
</comment>
<evidence type="ECO:0000256" key="2">
    <source>
        <dbReference type="ARBA" id="ARBA00022475"/>
    </source>
</evidence>
<feature type="compositionally biased region" description="Basic and acidic residues" evidence="6">
    <location>
        <begin position="315"/>
        <end position="349"/>
    </location>
</feature>
<gene>
    <name evidence="8" type="ORF">ACFQMG_06210</name>
</gene>
<feature type="transmembrane region" description="Helical" evidence="7">
    <location>
        <begin position="235"/>
        <end position="260"/>
    </location>
</feature>
<feature type="transmembrane region" description="Helical" evidence="7">
    <location>
        <begin position="204"/>
        <end position="223"/>
    </location>
</feature>